<dbReference type="AlphaFoldDB" id="A0A1S0TYT1"/>
<accession>A0A1S0TYT1</accession>
<gene>
    <name evidence="1" type="ORF">LOAG_06032</name>
</gene>
<dbReference type="EMBL" id="JH712109">
    <property type="protein sequence ID" value="EFO22456.1"/>
    <property type="molecule type" value="Genomic_DNA"/>
</dbReference>
<dbReference type="CTD" id="9943441"/>
<dbReference type="GeneID" id="9943441"/>
<reference evidence="1" key="1">
    <citation type="submission" date="2012-04" db="EMBL/GenBank/DDBJ databases">
        <title>The Genome Sequence of Loa loa.</title>
        <authorList>
            <consortium name="The Broad Institute Genome Sequencing Platform"/>
            <consortium name="Broad Institute Genome Sequencing Center for Infectious Disease"/>
            <person name="Nutman T.B."/>
            <person name="Fink D.L."/>
            <person name="Russ C."/>
            <person name="Young S."/>
            <person name="Zeng Q."/>
            <person name="Gargeya S."/>
            <person name="Alvarado L."/>
            <person name="Berlin A."/>
            <person name="Chapman S.B."/>
            <person name="Chen Z."/>
            <person name="Freedman E."/>
            <person name="Gellesch M."/>
            <person name="Goldberg J."/>
            <person name="Griggs A."/>
            <person name="Gujja S."/>
            <person name="Heilman E.R."/>
            <person name="Heiman D."/>
            <person name="Howarth C."/>
            <person name="Mehta T."/>
            <person name="Neiman D."/>
            <person name="Pearson M."/>
            <person name="Roberts A."/>
            <person name="Saif S."/>
            <person name="Shea T."/>
            <person name="Shenoy N."/>
            <person name="Sisk P."/>
            <person name="Stolte C."/>
            <person name="Sykes S."/>
            <person name="White J."/>
            <person name="Yandava C."/>
            <person name="Haas B."/>
            <person name="Henn M.R."/>
            <person name="Nusbaum C."/>
            <person name="Birren B."/>
        </authorList>
    </citation>
    <scope>NUCLEOTIDE SEQUENCE [LARGE SCALE GENOMIC DNA]</scope>
</reference>
<sequence>MIHLELVRSLTAPMESHILSHRVLNICLMKVFMTSDHFQLGLSVAFILDGMKNMSFYPFSMHFLQLSNEDGKRLFKRQHYQFIFISNDFISALDLKHQY</sequence>
<dbReference type="InParanoid" id="A0A1S0TYT1"/>
<evidence type="ECO:0000313" key="1">
    <source>
        <dbReference type="EMBL" id="EFO22456.1"/>
    </source>
</evidence>
<name>A0A1S0TYT1_LOALO</name>
<proteinExistence type="predicted"/>
<organism evidence="1">
    <name type="scientific">Loa loa</name>
    <name type="common">Eye worm</name>
    <name type="synonym">Filaria loa</name>
    <dbReference type="NCBI Taxonomy" id="7209"/>
    <lineage>
        <taxon>Eukaryota</taxon>
        <taxon>Metazoa</taxon>
        <taxon>Ecdysozoa</taxon>
        <taxon>Nematoda</taxon>
        <taxon>Chromadorea</taxon>
        <taxon>Rhabditida</taxon>
        <taxon>Spirurina</taxon>
        <taxon>Spiruromorpha</taxon>
        <taxon>Filarioidea</taxon>
        <taxon>Onchocercidae</taxon>
        <taxon>Loa</taxon>
    </lineage>
</organism>
<dbReference type="KEGG" id="loa:LOAG_06032"/>
<protein>
    <submittedName>
        <fullName evidence="1">Uncharacterized protein</fullName>
    </submittedName>
</protein>
<dbReference type="RefSeq" id="XP_003141616.1">
    <property type="nucleotide sequence ID" value="XM_003141568.1"/>
</dbReference>